<evidence type="ECO:0000313" key="5">
    <source>
        <dbReference type="Proteomes" id="UP000619238"/>
    </source>
</evidence>
<dbReference type="Pfam" id="PF00583">
    <property type="entry name" value="Acetyltransf_1"/>
    <property type="match status" value="1"/>
</dbReference>
<dbReference type="PROSITE" id="PS51186">
    <property type="entry name" value="GNAT"/>
    <property type="match status" value="1"/>
</dbReference>
<sequence length="150" mass="17362">MDIQTKRTNSSNPDFINLVKELDAFLTIRNGESDEFFSQFNGLEDLDNVIVIYLEDEPIGCGAIKKYAAETVEVKRMYVQEKYQGKNLGVLILNALEIWAKELGNTRCILETGTMLPEAIRFYEKNNYQRIPNYDQYIGVEESVCFEKRL</sequence>
<dbReference type="Proteomes" id="UP000619238">
    <property type="component" value="Unassembled WGS sequence"/>
</dbReference>
<evidence type="ECO:0000313" key="4">
    <source>
        <dbReference type="EMBL" id="MBC8756572.1"/>
    </source>
</evidence>
<evidence type="ECO:0000256" key="2">
    <source>
        <dbReference type="ARBA" id="ARBA00023315"/>
    </source>
</evidence>
<evidence type="ECO:0000259" key="3">
    <source>
        <dbReference type="PROSITE" id="PS51186"/>
    </source>
</evidence>
<dbReference type="SUPFAM" id="SSF55729">
    <property type="entry name" value="Acyl-CoA N-acyltransferases (Nat)"/>
    <property type="match status" value="1"/>
</dbReference>
<organism evidence="4 5">
    <name type="scientific">Kordia aestuariivivens</name>
    <dbReference type="NCBI Taxonomy" id="2759037"/>
    <lineage>
        <taxon>Bacteria</taxon>
        <taxon>Pseudomonadati</taxon>
        <taxon>Bacteroidota</taxon>
        <taxon>Flavobacteriia</taxon>
        <taxon>Flavobacteriales</taxon>
        <taxon>Flavobacteriaceae</taxon>
        <taxon>Kordia</taxon>
    </lineage>
</organism>
<dbReference type="Gene3D" id="3.40.630.30">
    <property type="match status" value="1"/>
</dbReference>
<proteinExistence type="predicted"/>
<reference evidence="4 5" key="1">
    <citation type="submission" date="2020-07" db="EMBL/GenBank/DDBJ databases">
        <title>Description of Kordia aestuariivivens sp. nov., isolated from a tidal flat.</title>
        <authorList>
            <person name="Park S."/>
            <person name="Yoon J.-H."/>
        </authorList>
    </citation>
    <scope>NUCLEOTIDE SEQUENCE [LARGE SCALE GENOMIC DNA]</scope>
    <source>
        <strain evidence="4 5">YSTF-M3</strain>
    </source>
</reference>
<dbReference type="PANTHER" id="PTHR43877">
    <property type="entry name" value="AMINOALKYLPHOSPHONATE N-ACETYLTRANSFERASE-RELATED-RELATED"/>
    <property type="match status" value="1"/>
</dbReference>
<dbReference type="RefSeq" id="WP_187563610.1">
    <property type="nucleotide sequence ID" value="NZ_JACGWS010000012.1"/>
</dbReference>
<accession>A0ABR7QDC0</accession>
<gene>
    <name evidence="4" type="ORF">H2O64_18010</name>
</gene>
<dbReference type="PANTHER" id="PTHR43877:SF2">
    <property type="entry name" value="AMINOALKYLPHOSPHONATE N-ACETYLTRANSFERASE-RELATED"/>
    <property type="match status" value="1"/>
</dbReference>
<comment type="caution">
    <text evidence="4">The sequence shown here is derived from an EMBL/GenBank/DDBJ whole genome shotgun (WGS) entry which is preliminary data.</text>
</comment>
<dbReference type="InterPro" id="IPR016181">
    <property type="entry name" value="Acyl_CoA_acyltransferase"/>
</dbReference>
<feature type="domain" description="N-acetyltransferase" evidence="3">
    <location>
        <begin position="1"/>
        <end position="150"/>
    </location>
</feature>
<dbReference type="CDD" id="cd04301">
    <property type="entry name" value="NAT_SF"/>
    <property type="match status" value="1"/>
</dbReference>
<keyword evidence="1" id="KW-0808">Transferase</keyword>
<dbReference type="EMBL" id="JACGWS010000012">
    <property type="protein sequence ID" value="MBC8756572.1"/>
    <property type="molecule type" value="Genomic_DNA"/>
</dbReference>
<dbReference type="InterPro" id="IPR050832">
    <property type="entry name" value="Bact_Acetyltransf"/>
</dbReference>
<protein>
    <submittedName>
        <fullName evidence="4">GNAT family N-acetyltransferase</fullName>
    </submittedName>
</protein>
<name>A0ABR7QDC0_9FLAO</name>
<dbReference type="InterPro" id="IPR000182">
    <property type="entry name" value="GNAT_dom"/>
</dbReference>
<evidence type="ECO:0000256" key="1">
    <source>
        <dbReference type="ARBA" id="ARBA00022679"/>
    </source>
</evidence>
<keyword evidence="2" id="KW-0012">Acyltransferase</keyword>
<keyword evidence="5" id="KW-1185">Reference proteome</keyword>